<dbReference type="InterPro" id="IPR036390">
    <property type="entry name" value="WH_DNA-bd_sf"/>
</dbReference>
<protein>
    <submittedName>
        <fullName evidence="1">Helix-turn-helix domain-containing protein</fullName>
    </submittedName>
</protein>
<gene>
    <name evidence="1" type="ORF">ACFOOL_16060</name>
</gene>
<dbReference type="EMBL" id="JBHRYD010000016">
    <property type="protein sequence ID" value="MFC3706264.1"/>
    <property type="molecule type" value="Genomic_DNA"/>
</dbReference>
<accession>A0ABV7X6W0</accession>
<keyword evidence="2" id="KW-1185">Reference proteome</keyword>
<dbReference type="Gene3D" id="1.10.10.10">
    <property type="entry name" value="Winged helix-like DNA-binding domain superfamily/Winged helix DNA-binding domain"/>
    <property type="match status" value="1"/>
</dbReference>
<proteinExistence type="predicted"/>
<name>A0ABV7X6W0_9HYPH</name>
<dbReference type="RefSeq" id="WP_380098374.1">
    <property type="nucleotide sequence ID" value="NZ_JBHRYD010000016.1"/>
</dbReference>
<evidence type="ECO:0000313" key="2">
    <source>
        <dbReference type="Proteomes" id="UP001595613"/>
    </source>
</evidence>
<evidence type="ECO:0000313" key="1">
    <source>
        <dbReference type="EMBL" id="MFC3706264.1"/>
    </source>
</evidence>
<sequence length="162" mass="17966">MNKKSNTASILDFPKQEKKKSSSTEKIWGKAVYSHGYTGVPSILIQGQRRLGLSPIQLNIVLQLLDYWIDPARKPFPSKRDLATRIGVTSKTIQNNVRALEQASLIVREKRKTAAGDWNSNIYHLDGLIERVRALEPDFAAAKKKKKEAKAAAETPAGLKGA</sequence>
<comment type="caution">
    <text evidence="1">The sequence shown here is derived from an EMBL/GenBank/DDBJ whole genome shotgun (WGS) entry which is preliminary data.</text>
</comment>
<dbReference type="Pfam" id="PF13730">
    <property type="entry name" value="HTH_36"/>
    <property type="match status" value="1"/>
</dbReference>
<organism evidence="1 2">
    <name type="scientific">Devosia honganensis</name>
    <dbReference type="NCBI Taxonomy" id="1610527"/>
    <lineage>
        <taxon>Bacteria</taxon>
        <taxon>Pseudomonadati</taxon>
        <taxon>Pseudomonadota</taxon>
        <taxon>Alphaproteobacteria</taxon>
        <taxon>Hyphomicrobiales</taxon>
        <taxon>Devosiaceae</taxon>
        <taxon>Devosia</taxon>
    </lineage>
</organism>
<reference evidence="2" key="1">
    <citation type="journal article" date="2019" name="Int. J. Syst. Evol. Microbiol.">
        <title>The Global Catalogue of Microorganisms (GCM) 10K type strain sequencing project: providing services to taxonomists for standard genome sequencing and annotation.</title>
        <authorList>
            <consortium name="The Broad Institute Genomics Platform"/>
            <consortium name="The Broad Institute Genome Sequencing Center for Infectious Disease"/>
            <person name="Wu L."/>
            <person name="Ma J."/>
        </authorList>
    </citation>
    <scope>NUCLEOTIDE SEQUENCE [LARGE SCALE GENOMIC DNA]</scope>
    <source>
        <strain evidence="2">KCTC 42281</strain>
    </source>
</reference>
<dbReference type="SUPFAM" id="SSF46785">
    <property type="entry name" value="Winged helix' DNA-binding domain"/>
    <property type="match status" value="1"/>
</dbReference>
<dbReference type="Proteomes" id="UP001595613">
    <property type="component" value="Unassembled WGS sequence"/>
</dbReference>
<dbReference type="InterPro" id="IPR036388">
    <property type="entry name" value="WH-like_DNA-bd_sf"/>
</dbReference>